<protein>
    <recommendedName>
        <fullName evidence="3">Transposase</fullName>
    </recommendedName>
</protein>
<keyword evidence="2" id="KW-1185">Reference proteome</keyword>
<dbReference type="Proteomes" id="UP000280955">
    <property type="component" value="Unassembled WGS sequence"/>
</dbReference>
<accession>A0ABX9SKX6</accession>
<gene>
    <name evidence="1" type="ORF">BDD30_2548</name>
</gene>
<sequence length="81" mass="9463">MLYLLVIYVFADIFTKSKARRKPVYIIPILSVLDKEKFVVNRLLENSFNIFGAFIKEVIYKVLSSSSYDRLTSWATYSLTD</sequence>
<name>A0ABX9SKX6_9GAMM</name>
<evidence type="ECO:0000313" key="2">
    <source>
        <dbReference type="Proteomes" id="UP000280955"/>
    </source>
</evidence>
<comment type="caution">
    <text evidence="1">The sequence shown here is derived from an EMBL/GenBank/DDBJ whole genome shotgun (WGS) entry which is preliminary data.</text>
</comment>
<evidence type="ECO:0000313" key="1">
    <source>
        <dbReference type="EMBL" id="RKS57736.1"/>
    </source>
</evidence>
<organism evidence="1 2">
    <name type="scientific">Photorhabdus asymbiotica</name>
    <dbReference type="NCBI Taxonomy" id="291112"/>
    <lineage>
        <taxon>Bacteria</taxon>
        <taxon>Pseudomonadati</taxon>
        <taxon>Pseudomonadota</taxon>
        <taxon>Gammaproteobacteria</taxon>
        <taxon>Enterobacterales</taxon>
        <taxon>Morganellaceae</taxon>
        <taxon>Photorhabdus</taxon>
    </lineage>
</organism>
<reference evidence="1 2" key="1">
    <citation type="submission" date="2018-10" db="EMBL/GenBank/DDBJ databases">
        <title>Genomic Encyclopedia of Archaeal and Bacterial Type Strains, Phase II (KMG-II): from individual species to whole genera.</title>
        <authorList>
            <person name="Goeker M."/>
        </authorList>
    </citation>
    <scope>NUCLEOTIDE SEQUENCE [LARGE SCALE GENOMIC DNA]</scope>
    <source>
        <strain evidence="1 2">DSM 15149</strain>
    </source>
</reference>
<dbReference type="EMBL" id="RBLJ01000003">
    <property type="protein sequence ID" value="RKS57736.1"/>
    <property type="molecule type" value="Genomic_DNA"/>
</dbReference>
<proteinExistence type="predicted"/>
<evidence type="ECO:0008006" key="3">
    <source>
        <dbReference type="Google" id="ProtNLM"/>
    </source>
</evidence>